<organism evidence="5 6">
    <name type="scientific">Bacillus seohaeanensis</name>
    <dbReference type="NCBI Taxonomy" id="284580"/>
    <lineage>
        <taxon>Bacteria</taxon>
        <taxon>Bacillati</taxon>
        <taxon>Bacillota</taxon>
        <taxon>Bacilli</taxon>
        <taxon>Bacillales</taxon>
        <taxon>Bacillaceae</taxon>
        <taxon>Bacillus</taxon>
    </lineage>
</organism>
<comment type="caution">
    <text evidence="5">The sequence shown here is derived from an EMBL/GenBank/DDBJ whole genome shotgun (WGS) entry which is preliminary data.</text>
</comment>
<keyword evidence="1" id="KW-0805">Transcription regulation</keyword>
<accession>A0ABW5RX00</accession>
<dbReference type="InterPro" id="IPR000835">
    <property type="entry name" value="HTH_MarR-typ"/>
</dbReference>
<evidence type="ECO:0000259" key="4">
    <source>
        <dbReference type="PROSITE" id="PS50995"/>
    </source>
</evidence>
<keyword evidence="2" id="KW-0238">DNA-binding</keyword>
<sequence length="144" mass="16280">MKQKDIFKLIHAIEQINNENIIRFTKSFPYPLGISPILVLAELKTKGPQKPVELAGTLGYTKGAMTNIATKLVSLGLAEKLDDEYDRRSTYLTITSNGKKALAEAQEIGKDLFMQHFEVLNEEEINQYLAIQEKLVKAIQDKKE</sequence>
<proteinExistence type="predicted"/>
<dbReference type="PRINTS" id="PR00598">
    <property type="entry name" value="HTHMARR"/>
</dbReference>
<dbReference type="Proteomes" id="UP001597506">
    <property type="component" value="Unassembled WGS sequence"/>
</dbReference>
<name>A0ABW5RX00_9BACI</name>
<dbReference type="PANTHER" id="PTHR42756:SF1">
    <property type="entry name" value="TRANSCRIPTIONAL REPRESSOR OF EMRAB OPERON"/>
    <property type="match status" value="1"/>
</dbReference>
<keyword evidence="6" id="KW-1185">Reference proteome</keyword>
<evidence type="ECO:0000313" key="6">
    <source>
        <dbReference type="Proteomes" id="UP001597506"/>
    </source>
</evidence>
<dbReference type="RefSeq" id="WP_377937150.1">
    <property type="nucleotide sequence ID" value="NZ_JBHUMF010000031.1"/>
</dbReference>
<feature type="domain" description="HTH marR-type" evidence="4">
    <location>
        <begin position="3"/>
        <end position="137"/>
    </location>
</feature>
<gene>
    <name evidence="5" type="ORF">ACFSUL_17275</name>
</gene>
<dbReference type="Pfam" id="PF01047">
    <property type="entry name" value="MarR"/>
    <property type="match status" value="1"/>
</dbReference>
<evidence type="ECO:0000256" key="1">
    <source>
        <dbReference type="ARBA" id="ARBA00023015"/>
    </source>
</evidence>
<dbReference type="InterPro" id="IPR036390">
    <property type="entry name" value="WH_DNA-bd_sf"/>
</dbReference>
<dbReference type="PROSITE" id="PS50995">
    <property type="entry name" value="HTH_MARR_2"/>
    <property type="match status" value="1"/>
</dbReference>
<reference evidence="6" key="1">
    <citation type="journal article" date="2019" name="Int. J. Syst. Evol. Microbiol.">
        <title>The Global Catalogue of Microorganisms (GCM) 10K type strain sequencing project: providing services to taxonomists for standard genome sequencing and annotation.</title>
        <authorList>
            <consortium name="The Broad Institute Genomics Platform"/>
            <consortium name="The Broad Institute Genome Sequencing Center for Infectious Disease"/>
            <person name="Wu L."/>
            <person name="Ma J."/>
        </authorList>
    </citation>
    <scope>NUCLEOTIDE SEQUENCE [LARGE SCALE GENOMIC DNA]</scope>
    <source>
        <strain evidence="6">KCTC 3913</strain>
    </source>
</reference>
<evidence type="ECO:0000256" key="3">
    <source>
        <dbReference type="ARBA" id="ARBA00023163"/>
    </source>
</evidence>
<dbReference type="EMBL" id="JBHUMF010000031">
    <property type="protein sequence ID" value="MFD2682494.1"/>
    <property type="molecule type" value="Genomic_DNA"/>
</dbReference>
<evidence type="ECO:0000313" key="5">
    <source>
        <dbReference type="EMBL" id="MFD2682494.1"/>
    </source>
</evidence>
<dbReference type="InterPro" id="IPR036388">
    <property type="entry name" value="WH-like_DNA-bd_sf"/>
</dbReference>
<dbReference type="Gene3D" id="1.10.10.10">
    <property type="entry name" value="Winged helix-like DNA-binding domain superfamily/Winged helix DNA-binding domain"/>
    <property type="match status" value="1"/>
</dbReference>
<evidence type="ECO:0000256" key="2">
    <source>
        <dbReference type="ARBA" id="ARBA00023125"/>
    </source>
</evidence>
<protein>
    <submittedName>
        <fullName evidence="5">MarR family winged helix-turn-helix transcriptional regulator</fullName>
    </submittedName>
</protein>
<keyword evidence="3" id="KW-0804">Transcription</keyword>
<dbReference type="SMART" id="SM00347">
    <property type="entry name" value="HTH_MARR"/>
    <property type="match status" value="1"/>
</dbReference>
<dbReference type="SUPFAM" id="SSF46785">
    <property type="entry name" value="Winged helix' DNA-binding domain"/>
    <property type="match status" value="1"/>
</dbReference>
<dbReference type="PANTHER" id="PTHR42756">
    <property type="entry name" value="TRANSCRIPTIONAL REGULATOR, MARR"/>
    <property type="match status" value="1"/>
</dbReference>